<evidence type="ECO:0000313" key="2">
    <source>
        <dbReference type="Proteomes" id="UP000286716"/>
    </source>
</evidence>
<protein>
    <submittedName>
        <fullName evidence="1">Uncharacterized protein</fullName>
    </submittedName>
</protein>
<comment type="caution">
    <text evidence="1">The sequence shown here is derived from an EMBL/GenBank/DDBJ whole genome shotgun (WGS) entry which is preliminary data.</text>
</comment>
<sequence>MSEAVTTTPSITRQAMSAADHCAAAEDEFANAQRLYASDPDEYRRAMDSASMHLRIAEVMTQGSSLVTELAIAETNPAWKSIRMNASHEAKAWNELLGRARR</sequence>
<evidence type="ECO:0000313" key="1">
    <source>
        <dbReference type="EMBL" id="RSM34925.1"/>
    </source>
</evidence>
<gene>
    <name evidence="1" type="ORF">DMA12_46330</name>
</gene>
<proteinExistence type="predicted"/>
<organism evidence="1 2">
    <name type="scientific">Amycolatopsis balhimycina DSM 5908</name>
    <dbReference type="NCBI Taxonomy" id="1081091"/>
    <lineage>
        <taxon>Bacteria</taxon>
        <taxon>Bacillati</taxon>
        <taxon>Actinomycetota</taxon>
        <taxon>Actinomycetes</taxon>
        <taxon>Pseudonocardiales</taxon>
        <taxon>Pseudonocardiaceae</taxon>
        <taxon>Amycolatopsis</taxon>
    </lineage>
</organism>
<keyword evidence="2" id="KW-1185">Reference proteome</keyword>
<dbReference type="EMBL" id="QHHU01000121">
    <property type="protein sequence ID" value="RSM34925.1"/>
    <property type="molecule type" value="Genomic_DNA"/>
</dbReference>
<dbReference type="OrthoDB" id="3630291at2"/>
<accession>A0A428VVR5</accession>
<name>A0A428VVR5_AMYBA</name>
<reference evidence="1 2" key="1">
    <citation type="submission" date="2018-05" db="EMBL/GenBank/DDBJ databases">
        <title>Evolution of GPA BGCs.</title>
        <authorList>
            <person name="Waglechner N."/>
            <person name="Wright G.D."/>
        </authorList>
    </citation>
    <scope>NUCLEOTIDE SEQUENCE [LARGE SCALE GENOMIC DNA]</scope>
    <source>
        <strain evidence="1 2">DSM 5908</strain>
    </source>
</reference>
<dbReference type="AlphaFoldDB" id="A0A428VVR5"/>
<dbReference type="Proteomes" id="UP000286716">
    <property type="component" value="Unassembled WGS sequence"/>
</dbReference>